<dbReference type="PANTHER" id="PTHR47642:SF5">
    <property type="entry name" value="ATP-DEPENDENT DNA HELICASE"/>
    <property type="match status" value="1"/>
</dbReference>
<gene>
    <name evidence="1" type="ORF">ARMSODRAFT_869496</name>
</gene>
<sequence length="53" mass="6187">EEFWIDDPEGHLLAKRAQLPLILAWAMFIHKSQGQTIHCVKIDLKKVFEQDKA</sequence>
<protein>
    <submittedName>
        <fullName evidence="1">Uncharacterized protein</fullName>
    </submittedName>
</protein>
<keyword evidence="2" id="KW-1185">Reference proteome</keyword>
<feature type="non-terminal residue" evidence="1">
    <location>
        <position position="1"/>
    </location>
</feature>
<dbReference type="SUPFAM" id="SSF52540">
    <property type="entry name" value="P-loop containing nucleoside triphosphate hydrolases"/>
    <property type="match status" value="1"/>
</dbReference>
<accession>A0A2H3BMT1</accession>
<name>A0A2H3BMT1_9AGAR</name>
<dbReference type="PANTHER" id="PTHR47642">
    <property type="entry name" value="ATP-DEPENDENT DNA HELICASE"/>
    <property type="match status" value="1"/>
</dbReference>
<organism evidence="1 2">
    <name type="scientific">Armillaria solidipes</name>
    <dbReference type="NCBI Taxonomy" id="1076256"/>
    <lineage>
        <taxon>Eukaryota</taxon>
        <taxon>Fungi</taxon>
        <taxon>Dikarya</taxon>
        <taxon>Basidiomycota</taxon>
        <taxon>Agaricomycotina</taxon>
        <taxon>Agaricomycetes</taxon>
        <taxon>Agaricomycetidae</taxon>
        <taxon>Agaricales</taxon>
        <taxon>Marasmiineae</taxon>
        <taxon>Physalacriaceae</taxon>
        <taxon>Armillaria</taxon>
    </lineage>
</organism>
<reference evidence="2" key="1">
    <citation type="journal article" date="2017" name="Nat. Ecol. Evol.">
        <title>Genome expansion and lineage-specific genetic innovations in the forest pathogenic fungi Armillaria.</title>
        <authorList>
            <person name="Sipos G."/>
            <person name="Prasanna A.N."/>
            <person name="Walter M.C."/>
            <person name="O'Connor E."/>
            <person name="Balint B."/>
            <person name="Krizsan K."/>
            <person name="Kiss B."/>
            <person name="Hess J."/>
            <person name="Varga T."/>
            <person name="Slot J."/>
            <person name="Riley R."/>
            <person name="Boka B."/>
            <person name="Rigling D."/>
            <person name="Barry K."/>
            <person name="Lee J."/>
            <person name="Mihaltcheva S."/>
            <person name="LaButti K."/>
            <person name="Lipzen A."/>
            <person name="Waldron R."/>
            <person name="Moloney N.M."/>
            <person name="Sperisen C."/>
            <person name="Kredics L."/>
            <person name="Vagvoelgyi C."/>
            <person name="Patrignani A."/>
            <person name="Fitzpatrick D."/>
            <person name="Nagy I."/>
            <person name="Doyle S."/>
            <person name="Anderson J.B."/>
            <person name="Grigoriev I.V."/>
            <person name="Gueldener U."/>
            <person name="Muensterkoetter M."/>
            <person name="Nagy L.G."/>
        </authorList>
    </citation>
    <scope>NUCLEOTIDE SEQUENCE [LARGE SCALE GENOMIC DNA]</scope>
    <source>
        <strain evidence="2">28-4</strain>
    </source>
</reference>
<dbReference type="EMBL" id="KZ293437">
    <property type="protein sequence ID" value="PBK67338.1"/>
    <property type="molecule type" value="Genomic_DNA"/>
</dbReference>
<dbReference type="InterPro" id="IPR051055">
    <property type="entry name" value="PIF1_helicase"/>
</dbReference>
<proteinExistence type="predicted"/>
<evidence type="ECO:0000313" key="1">
    <source>
        <dbReference type="EMBL" id="PBK67338.1"/>
    </source>
</evidence>
<dbReference type="InterPro" id="IPR027417">
    <property type="entry name" value="P-loop_NTPase"/>
</dbReference>
<evidence type="ECO:0000313" key="2">
    <source>
        <dbReference type="Proteomes" id="UP000218334"/>
    </source>
</evidence>
<dbReference type="STRING" id="1076256.A0A2H3BMT1"/>
<feature type="non-terminal residue" evidence="1">
    <location>
        <position position="53"/>
    </location>
</feature>
<dbReference type="Proteomes" id="UP000218334">
    <property type="component" value="Unassembled WGS sequence"/>
</dbReference>
<dbReference type="AlphaFoldDB" id="A0A2H3BMT1"/>